<gene>
    <name evidence="2" type="ORF">AVDCRST_MAG07-2429</name>
</gene>
<dbReference type="AlphaFoldDB" id="A0A6J4LUB9"/>
<feature type="non-terminal residue" evidence="2">
    <location>
        <position position="1"/>
    </location>
</feature>
<feature type="compositionally biased region" description="Low complexity" evidence="1">
    <location>
        <begin position="38"/>
        <end position="68"/>
    </location>
</feature>
<reference evidence="2" key="1">
    <citation type="submission" date="2020-02" db="EMBL/GenBank/DDBJ databases">
        <authorList>
            <person name="Meier V. D."/>
        </authorList>
    </citation>
    <scope>NUCLEOTIDE SEQUENCE</scope>
    <source>
        <strain evidence="2">AVDCRST_MAG07</strain>
    </source>
</reference>
<feature type="compositionally biased region" description="Low complexity" evidence="1">
    <location>
        <begin position="105"/>
        <end position="123"/>
    </location>
</feature>
<evidence type="ECO:0000313" key="2">
    <source>
        <dbReference type="EMBL" id="CAA9342142.1"/>
    </source>
</evidence>
<feature type="compositionally biased region" description="Basic residues" evidence="1">
    <location>
        <begin position="71"/>
        <end position="99"/>
    </location>
</feature>
<feature type="region of interest" description="Disordered" evidence="1">
    <location>
        <begin position="1"/>
        <end position="130"/>
    </location>
</feature>
<evidence type="ECO:0000256" key="1">
    <source>
        <dbReference type="SAM" id="MobiDB-lite"/>
    </source>
</evidence>
<feature type="compositionally biased region" description="Basic residues" evidence="1">
    <location>
        <begin position="9"/>
        <end position="28"/>
    </location>
</feature>
<sequence>DDFHGHQGLPRHCHVHRLRPGGRTRLLRRPPGLGGAGRPALRPRGRAPLARGRARRLGGAARAQPADGRYARRRRDRRRGRRRARRARPADRRGRHRPGPRADADAGCAADVRAARPGRQQRVGRGRGGV</sequence>
<dbReference type="EMBL" id="CADCUB010000119">
    <property type="protein sequence ID" value="CAA9342142.1"/>
    <property type="molecule type" value="Genomic_DNA"/>
</dbReference>
<proteinExistence type="predicted"/>
<accession>A0A6J4LUB9</accession>
<protein>
    <submittedName>
        <fullName evidence="2">Uncharacterized protein</fullName>
    </submittedName>
</protein>
<organism evidence="2">
    <name type="scientific">uncultured Frankineae bacterium</name>
    <dbReference type="NCBI Taxonomy" id="437475"/>
    <lineage>
        <taxon>Bacteria</taxon>
        <taxon>Bacillati</taxon>
        <taxon>Actinomycetota</taxon>
        <taxon>Actinomycetes</taxon>
        <taxon>Frankiales</taxon>
        <taxon>environmental samples</taxon>
    </lineage>
</organism>
<feature type="non-terminal residue" evidence="2">
    <location>
        <position position="130"/>
    </location>
</feature>
<name>A0A6J4LUB9_9ACTN</name>